<organism evidence="3 4">
    <name type="scientific">Paxillus involutus ATCC 200175</name>
    <dbReference type="NCBI Taxonomy" id="664439"/>
    <lineage>
        <taxon>Eukaryota</taxon>
        <taxon>Fungi</taxon>
        <taxon>Dikarya</taxon>
        <taxon>Basidiomycota</taxon>
        <taxon>Agaricomycotina</taxon>
        <taxon>Agaricomycetes</taxon>
        <taxon>Agaricomycetidae</taxon>
        <taxon>Boletales</taxon>
        <taxon>Paxilineae</taxon>
        <taxon>Paxillaceae</taxon>
        <taxon>Paxillus</taxon>
    </lineage>
</organism>
<keyword evidence="4" id="KW-1185">Reference proteome</keyword>
<feature type="region of interest" description="Disordered" evidence="2">
    <location>
        <begin position="36"/>
        <end position="74"/>
    </location>
</feature>
<dbReference type="AlphaFoldDB" id="A0A0C9TFH8"/>
<protein>
    <submittedName>
        <fullName evidence="3">Uncharacterized protein</fullName>
    </submittedName>
</protein>
<dbReference type="OrthoDB" id="2662816at2759"/>
<dbReference type="HOGENOM" id="CLU_000288_57_30_1"/>
<dbReference type="InterPro" id="IPR036322">
    <property type="entry name" value="WD40_repeat_dom_sf"/>
</dbReference>
<dbReference type="Pfam" id="PF00400">
    <property type="entry name" value="WD40"/>
    <property type="match status" value="2"/>
</dbReference>
<feature type="repeat" description="WD" evidence="1">
    <location>
        <begin position="1"/>
        <end position="42"/>
    </location>
</feature>
<dbReference type="SUPFAM" id="SSF50978">
    <property type="entry name" value="WD40 repeat-like"/>
    <property type="match status" value="1"/>
</dbReference>
<dbReference type="PROSITE" id="PS50294">
    <property type="entry name" value="WD_REPEATS_REGION"/>
    <property type="match status" value="1"/>
</dbReference>
<dbReference type="EMBL" id="KN819343">
    <property type="protein sequence ID" value="KIJ14375.1"/>
    <property type="molecule type" value="Genomic_DNA"/>
</dbReference>
<gene>
    <name evidence="3" type="ORF">PAXINDRAFT_79269</name>
</gene>
<evidence type="ECO:0000313" key="3">
    <source>
        <dbReference type="EMBL" id="KIJ14375.1"/>
    </source>
</evidence>
<accession>A0A0C9TFH8</accession>
<dbReference type="InterPro" id="IPR015943">
    <property type="entry name" value="WD40/YVTN_repeat-like_dom_sf"/>
</dbReference>
<evidence type="ECO:0000313" key="4">
    <source>
        <dbReference type="Proteomes" id="UP000053647"/>
    </source>
</evidence>
<evidence type="ECO:0000256" key="2">
    <source>
        <dbReference type="SAM" id="MobiDB-lite"/>
    </source>
</evidence>
<dbReference type="InterPro" id="IPR001680">
    <property type="entry name" value="WD40_rpt"/>
</dbReference>
<sequence>MKGPHRAVYAVVMLAGGKRIASAGEDESISIWRQEERRTVGEPLQGHSNSARSIDASPDGRYLASDSWDDTVEQ</sequence>
<proteinExistence type="predicted"/>
<reference evidence="3 4" key="1">
    <citation type="submission" date="2014-06" db="EMBL/GenBank/DDBJ databases">
        <authorList>
            <consortium name="DOE Joint Genome Institute"/>
            <person name="Kuo A."/>
            <person name="Kohler A."/>
            <person name="Nagy L.G."/>
            <person name="Floudas D."/>
            <person name="Copeland A."/>
            <person name="Barry K.W."/>
            <person name="Cichocki N."/>
            <person name="Veneault-Fourrey C."/>
            <person name="LaButti K."/>
            <person name="Lindquist E.A."/>
            <person name="Lipzen A."/>
            <person name="Lundell T."/>
            <person name="Morin E."/>
            <person name="Murat C."/>
            <person name="Sun H."/>
            <person name="Tunlid A."/>
            <person name="Henrissat B."/>
            <person name="Grigoriev I.V."/>
            <person name="Hibbett D.S."/>
            <person name="Martin F."/>
            <person name="Nordberg H.P."/>
            <person name="Cantor M.N."/>
            <person name="Hua S.X."/>
        </authorList>
    </citation>
    <scope>NUCLEOTIDE SEQUENCE [LARGE SCALE GENOMIC DNA]</scope>
    <source>
        <strain evidence="3 4">ATCC 200175</strain>
    </source>
</reference>
<dbReference type="Gene3D" id="2.130.10.10">
    <property type="entry name" value="YVTN repeat-like/Quinoprotein amine dehydrogenase"/>
    <property type="match status" value="1"/>
</dbReference>
<dbReference type="Proteomes" id="UP000053647">
    <property type="component" value="Unassembled WGS sequence"/>
</dbReference>
<name>A0A0C9TFH8_PAXIN</name>
<keyword evidence="1" id="KW-0853">WD repeat</keyword>
<reference evidence="4" key="2">
    <citation type="submission" date="2015-01" db="EMBL/GenBank/DDBJ databases">
        <title>Evolutionary Origins and Diversification of the Mycorrhizal Mutualists.</title>
        <authorList>
            <consortium name="DOE Joint Genome Institute"/>
            <consortium name="Mycorrhizal Genomics Consortium"/>
            <person name="Kohler A."/>
            <person name="Kuo A."/>
            <person name="Nagy L.G."/>
            <person name="Floudas D."/>
            <person name="Copeland A."/>
            <person name="Barry K.W."/>
            <person name="Cichocki N."/>
            <person name="Veneault-Fourrey C."/>
            <person name="LaButti K."/>
            <person name="Lindquist E.A."/>
            <person name="Lipzen A."/>
            <person name="Lundell T."/>
            <person name="Morin E."/>
            <person name="Murat C."/>
            <person name="Riley R."/>
            <person name="Ohm R."/>
            <person name="Sun H."/>
            <person name="Tunlid A."/>
            <person name="Henrissat B."/>
            <person name="Grigoriev I.V."/>
            <person name="Hibbett D.S."/>
            <person name="Martin F."/>
        </authorList>
    </citation>
    <scope>NUCLEOTIDE SEQUENCE [LARGE SCALE GENOMIC DNA]</scope>
    <source>
        <strain evidence="4">ATCC 200175</strain>
    </source>
</reference>
<feature type="repeat" description="WD" evidence="1">
    <location>
        <begin position="44"/>
        <end position="74"/>
    </location>
</feature>
<evidence type="ECO:0000256" key="1">
    <source>
        <dbReference type="PROSITE-ProRule" id="PRU00221"/>
    </source>
</evidence>
<dbReference type="PROSITE" id="PS50082">
    <property type="entry name" value="WD_REPEATS_2"/>
    <property type="match status" value="2"/>
</dbReference>